<keyword evidence="3" id="KW-0217">Developmental protein</keyword>
<dbReference type="InterPro" id="IPR036388">
    <property type="entry name" value="WH-like_DNA-bd_sf"/>
</dbReference>
<dbReference type="PRINTS" id="PR00454">
    <property type="entry name" value="ETSDOMAIN"/>
</dbReference>
<dbReference type="EMBL" id="OB660947">
    <property type="protein sequence ID" value="CAD7226833.1"/>
    <property type="molecule type" value="Genomic_DNA"/>
</dbReference>
<evidence type="ECO:0000256" key="5">
    <source>
        <dbReference type="ARBA" id="ARBA00023242"/>
    </source>
</evidence>
<dbReference type="Pfam" id="PF00178">
    <property type="entry name" value="Ets"/>
    <property type="match status" value="1"/>
</dbReference>
<evidence type="ECO:0000256" key="6">
    <source>
        <dbReference type="RuleBase" id="RU004019"/>
    </source>
</evidence>
<dbReference type="AlphaFoldDB" id="A0A7R8W8D0"/>
<dbReference type="PROSITE" id="PS00346">
    <property type="entry name" value="ETS_DOMAIN_2"/>
    <property type="match status" value="1"/>
</dbReference>
<dbReference type="GO" id="GO:0000981">
    <property type="term" value="F:DNA-binding transcription factor activity, RNA polymerase II-specific"/>
    <property type="evidence" value="ECO:0007669"/>
    <property type="project" value="TreeGrafter"/>
</dbReference>
<comment type="subcellular location">
    <subcellularLocation>
        <location evidence="1 6">Nucleus</location>
    </subcellularLocation>
</comment>
<dbReference type="InterPro" id="IPR046328">
    <property type="entry name" value="ETS_fam"/>
</dbReference>
<dbReference type="PROSITE" id="PS50061">
    <property type="entry name" value="ETS_DOMAIN_3"/>
    <property type="match status" value="1"/>
</dbReference>
<feature type="compositionally biased region" description="Low complexity" evidence="7">
    <location>
        <begin position="343"/>
        <end position="353"/>
    </location>
</feature>
<gene>
    <name evidence="8" type="ORF">CTOB1V02_LOCUS4747</name>
</gene>
<dbReference type="SMART" id="SM00413">
    <property type="entry name" value="ETS"/>
    <property type="match status" value="1"/>
</dbReference>
<dbReference type="OrthoDB" id="8196042at2759"/>
<dbReference type="PANTHER" id="PTHR11849">
    <property type="entry name" value="ETS"/>
    <property type="match status" value="1"/>
</dbReference>
<comment type="similarity">
    <text evidence="2 6">Belongs to the ETS family.</text>
</comment>
<feature type="region of interest" description="Disordered" evidence="7">
    <location>
        <begin position="1"/>
        <end position="104"/>
    </location>
</feature>
<keyword evidence="5 6" id="KW-0539">Nucleus</keyword>
<dbReference type="PANTHER" id="PTHR11849:SF191">
    <property type="entry name" value="ECDYSONE-INDUCED PROTEIN 74EF ISOFORM B"/>
    <property type="match status" value="1"/>
</dbReference>
<dbReference type="FunFam" id="1.10.10.10:FF:000411">
    <property type="entry name" value="Ecdysone-induced protein 74EF isoform A"/>
    <property type="match status" value="1"/>
</dbReference>
<dbReference type="PROSITE" id="PS00345">
    <property type="entry name" value="ETS_DOMAIN_1"/>
    <property type="match status" value="1"/>
</dbReference>
<feature type="compositionally biased region" description="Low complexity" evidence="7">
    <location>
        <begin position="209"/>
        <end position="224"/>
    </location>
</feature>
<keyword evidence="4 6" id="KW-0238">DNA-binding</keyword>
<evidence type="ECO:0000256" key="1">
    <source>
        <dbReference type="ARBA" id="ARBA00004123"/>
    </source>
</evidence>
<accession>A0A7R8W8D0</accession>
<evidence type="ECO:0000256" key="4">
    <source>
        <dbReference type="ARBA" id="ARBA00023125"/>
    </source>
</evidence>
<reference evidence="8" key="1">
    <citation type="submission" date="2020-11" db="EMBL/GenBank/DDBJ databases">
        <authorList>
            <person name="Tran Van P."/>
        </authorList>
    </citation>
    <scope>NUCLEOTIDE SEQUENCE</scope>
</reference>
<evidence type="ECO:0000256" key="7">
    <source>
        <dbReference type="SAM" id="MobiDB-lite"/>
    </source>
</evidence>
<evidence type="ECO:0000256" key="2">
    <source>
        <dbReference type="ARBA" id="ARBA00005562"/>
    </source>
</evidence>
<organism evidence="8">
    <name type="scientific">Cyprideis torosa</name>
    <dbReference type="NCBI Taxonomy" id="163714"/>
    <lineage>
        <taxon>Eukaryota</taxon>
        <taxon>Metazoa</taxon>
        <taxon>Ecdysozoa</taxon>
        <taxon>Arthropoda</taxon>
        <taxon>Crustacea</taxon>
        <taxon>Oligostraca</taxon>
        <taxon>Ostracoda</taxon>
        <taxon>Podocopa</taxon>
        <taxon>Podocopida</taxon>
        <taxon>Cytherocopina</taxon>
        <taxon>Cytheroidea</taxon>
        <taxon>Cytherideidae</taxon>
        <taxon>Cyprideis</taxon>
    </lineage>
</organism>
<dbReference type="InterPro" id="IPR036390">
    <property type="entry name" value="WH_DNA-bd_sf"/>
</dbReference>
<evidence type="ECO:0000313" key="8">
    <source>
        <dbReference type="EMBL" id="CAD7226833.1"/>
    </source>
</evidence>
<dbReference type="Gene3D" id="1.10.10.10">
    <property type="entry name" value="Winged helix-like DNA-binding domain superfamily/Winged helix DNA-binding domain"/>
    <property type="match status" value="1"/>
</dbReference>
<name>A0A7R8W8D0_9CRUS</name>
<evidence type="ECO:0000256" key="3">
    <source>
        <dbReference type="ARBA" id="ARBA00022473"/>
    </source>
</evidence>
<feature type="region of interest" description="Disordered" evidence="7">
    <location>
        <begin position="198"/>
        <end position="234"/>
    </location>
</feature>
<feature type="compositionally biased region" description="Basic and acidic residues" evidence="7">
    <location>
        <begin position="19"/>
        <end position="30"/>
    </location>
</feature>
<dbReference type="InterPro" id="IPR000418">
    <property type="entry name" value="Ets_dom"/>
</dbReference>
<dbReference type="GO" id="GO:0030154">
    <property type="term" value="P:cell differentiation"/>
    <property type="evidence" value="ECO:0007669"/>
    <property type="project" value="TreeGrafter"/>
</dbReference>
<dbReference type="GO" id="GO:0040034">
    <property type="term" value="P:regulation of development, heterochronic"/>
    <property type="evidence" value="ECO:0007669"/>
    <property type="project" value="UniProtKB-ARBA"/>
</dbReference>
<dbReference type="GO" id="GO:0043565">
    <property type="term" value="F:sequence-specific DNA binding"/>
    <property type="evidence" value="ECO:0007669"/>
    <property type="project" value="InterPro"/>
</dbReference>
<proteinExistence type="inferred from homology"/>
<dbReference type="GO" id="GO:0006914">
    <property type="term" value="P:autophagy"/>
    <property type="evidence" value="ECO:0007669"/>
    <property type="project" value="UniProtKB-ARBA"/>
</dbReference>
<protein>
    <submittedName>
        <fullName evidence="8">Uncharacterized protein</fullName>
    </submittedName>
</protein>
<dbReference type="GO" id="GO:0005634">
    <property type="term" value="C:nucleus"/>
    <property type="evidence" value="ECO:0007669"/>
    <property type="project" value="UniProtKB-SubCell"/>
</dbReference>
<feature type="region of interest" description="Disordered" evidence="7">
    <location>
        <begin position="343"/>
        <end position="374"/>
    </location>
</feature>
<sequence length="476" mass="52716">MNMETDEDCKPLDLSCPRMEGEKYEAEDSSLHVVPQIKTDPDAPTEAPRGDRRKQKHPQPSVKTMPPPDIRYPDPYNGLYPDEGEEDSSQSESECPRGDAPGSKAYKKSLMKRYLDQDWKPPAFRGDAASARVRNMAAAAAVGHGIVDMESGSSEHRAHMQRTLLQGILSQPPQLQVPPHIHPGMIHPAAMRNNAYTTVKTGSLPPSPADSGVSDVESSSSGHASNDESKSRLHVHNIGLDRRSSGRGLPYGISSFPYVVPYSTARSHAGLSNHHFKPPHSNADLYHIPGPADLGSSNCPTSLADSLSYFQSPTVSSSFRNPYSYTHQNDEFLGSSGGLQASSLEDPFGSSSSGKRKKGRRPRGPDGMPLKRKSREGSTTYLWEFLLKLLQDKEYCPKYIKWTNREKGIFKLVDSKSVSRLWGLHKNKPDMNYETMGRALRYYYQRGILAKVDGQRLVYQFVDVPKDIIEIDCAGA</sequence>
<dbReference type="SUPFAM" id="SSF46785">
    <property type="entry name" value="Winged helix' DNA-binding domain"/>
    <property type="match status" value="1"/>
</dbReference>